<dbReference type="Proteomes" id="UP000028492">
    <property type="component" value="Chromosome"/>
</dbReference>
<dbReference type="Pfam" id="PF00378">
    <property type="entry name" value="ECH_1"/>
    <property type="match status" value="1"/>
</dbReference>
<reference evidence="3 4" key="1">
    <citation type="journal article" date="2014" name="J. Biotechnol.">
        <title>Complete genome sequence of the actinobacterium Amycolatopsis japonica MG417-CF17(T) (=DSM 44213T) producing (S,S)-N,N'-ethylenediaminedisuccinic acid.</title>
        <authorList>
            <person name="Stegmann E."/>
            <person name="Albersmeier A."/>
            <person name="Spohn M."/>
            <person name="Gert H."/>
            <person name="Weber T."/>
            <person name="Wohlleben W."/>
            <person name="Kalinowski J."/>
            <person name="Ruckert C."/>
        </authorList>
    </citation>
    <scope>NUCLEOTIDE SEQUENCE [LARGE SCALE GENOMIC DNA]</scope>
    <source>
        <strain evidence="4">MG417-CF17 (DSM 44213)</strain>
    </source>
</reference>
<proteinExistence type="inferred from homology"/>
<keyword evidence="4" id="KW-1185">Reference proteome</keyword>
<dbReference type="HOGENOM" id="CLU_009834_7_2_11"/>
<dbReference type="eggNOG" id="COG1024">
    <property type="taxonomic scope" value="Bacteria"/>
</dbReference>
<accession>A0A075UU70</accession>
<dbReference type="Gene3D" id="1.10.12.10">
    <property type="entry name" value="Lyase 2-enoyl-coa Hydratase, Chain A, domain 2"/>
    <property type="match status" value="1"/>
</dbReference>
<gene>
    <name evidence="3" type="ORF">AJAP_24390</name>
</gene>
<dbReference type="InterPro" id="IPR001753">
    <property type="entry name" value="Enoyl-CoA_hydra/iso"/>
</dbReference>
<sequence>MTDQLSPSEVDTADTVRYAVNGAVATITFDKPGRGNAMDQPMQIRYGRLLGEASADPGVRAVVVTGSGRSFCPGADLGLLENISISGTGTPEREGFRDVLAAAYADVPVVAAINGGCAGLGFVIACAADVRFAAAGAKFTTAFARRGLIAEYGVAKLLPELVGRGRALDLLFSGRTFTADEAYEYGLVQEVVPPGELSARAMAYATELATYSAPRSMALIKRQVLREAGLSLEDSAREATALMLESFGHPELPEGLASWNERRPPDFPPYQGV</sequence>
<feature type="region of interest" description="Disordered" evidence="2">
    <location>
        <begin position="254"/>
        <end position="273"/>
    </location>
</feature>
<dbReference type="GO" id="GO:0003824">
    <property type="term" value="F:catalytic activity"/>
    <property type="evidence" value="ECO:0007669"/>
    <property type="project" value="UniProtKB-ARBA"/>
</dbReference>
<comment type="similarity">
    <text evidence="1">Belongs to the enoyl-CoA hydratase/isomerase family.</text>
</comment>
<protein>
    <submittedName>
        <fullName evidence="3">Enoyl-CoA hydratase</fullName>
    </submittedName>
</protein>
<dbReference type="RefSeq" id="WP_228694574.1">
    <property type="nucleotide sequence ID" value="NZ_CP008953.1"/>
</dbReference>
<dbReference type="PANTHER" id="PTHR43459:SF1">
    <property type="entry name" value="EG:BACN32G11.4 PROTEIN"/>
    <property type="match status" value="1"/>
</dbReference>
<dbReference type="InterPro" id="IPR014748">
    <property type="entry name" value="Enoyl-CoA_hydra_C"/>
</dbReference>
<dbReference type="CDD" id="cd06558">
    <property type="entry name" value="crotonase-like"/>
    <property type="match status" value="1"/>
</dbReference>
<dbReference type="EMBL" id="CP008953">
    <property type="protein sequence ID" value="AIG77727.1"/>
    <property type="molecule type" value="Genomic_DNA"/>
</dbReference>
<dbReference type="SUPFAM" id="SSF52096">
    <property type="entry name" value="ClpP/crotonase"/>
    <property type="match status" value="1"/>
</dbReference>
<dbReference type="AlphaFoldDB" id="A0A075UU70"/>
<evidence type="ECO:0000313" key="3">
    <source>
        <dbReference type="EMBL" id="AIG77727.1"/>
    </source>
</evidence>
<evidence type="ECO:0000256" key="2">
    <source>
        <dbReference type="SAM" id="MobiDB-lite"/>
    </source>
</evidence>
<dbReference type="STRING" id="208439.AJAP_24390"/>
<organism evidence="3 4">
    <name type="scientific">Amycolatopsis japonica</name>
    <dbReference type="NCBI Taxonomy" id="208439"/>
    <lineage>
        <taxon>Bacteria</taxon>
        <taxon>Bacillati</taxon>
        <taxon>Actinomycetota</taxon>
        <taxon>Actinomycetes</taxon>
        <taxon>Pseudonocardiales</taxon>
        <taxon>Pseudonocardiaceae</taxon>
        <taxon>Amycolatopsis</taxon>
        <taxon>Amycolatopsis japonica group</taxon>
    </lineage>
</organism>
<evidence type="ECO:0000313" key="4">
    <source>
        <dbReference type="Proteomes" id="UP000028492"/>
    </source>
</evidence>
<dbReference type="Gene3D" id="3.90.226.10">
    <property type="entry name" value="2-enoyl-CoA Hydratase, Chain A, domain 1"/>
    <property type="match status" value="1"/>
</dbReference>
<evidence type="ECO:0000256" key="1">
    <source>
        <dbReference type="ARBA" id="ARBA00005254"/>
    </source>
</evidence>
<dbReference type="PANTHER" id="PTHR43459">
    <property type="entry name" value="ENOYL-COA HYDRATASE"/>
    <property type="match status" value="1"/>
</dbReference>
<dbReference type="KEGG" id="aja:AJAP_24390"/>
<dbReference type="InterPro" id="IPR029045">
    <property type="entry name" value="ClpP/crotonase-like_dom_sf"/>
</dbReference>
<name>A0A075UU70_9PSEU</name>